<dbReference type="RefSeq" id="WP_399208214.1">
    <property type="nucleotide sequence ID" value="NZ_CAKJTJ010000058.1"/>
</dbReference>
<evidence type="ECO:0000313" key="2">
    <source>
        <dbReference type="Proteomes" id="UP000789833"/>
    </source>
</evidence>
<organism evidence="1 2">
    <name type="scientific">Sutcliffiella rhizosphaerae</name>
    <dbReference type="NCBI Taxonomy" id="2880967"/>
    <lineage>
        <taxon>Bacteria</taxon>
        <taxon>Bacillati</taxon>
        <taxon>Bacillota</taxon>
        <taxon>Bacilli</taxon>
        <taxon>Bacillales</taxon>
        <taxon>Bacillaceae</taxon>
        <taxon>Sutcliffiella</taxon>
    </lineage>
</organism>
<accession>A0ABN8AKD8</accession>
<dbReference type="SUPFAM" id="SSF51905">
    <property type="entry name" value="FAD/NAD(P)-binding domain"/>
    <property type="match status" value="1"/>
</dbReference>
<comment type="caution">
    <text evidence="1">The sequence shown here is derived from an EMBL/GenBank/DDBJ whole genome shotgun (WGS) entry which is preliminary data.</text>
</comment>
<evidence type="ECO:0000313" key="1">
    <source>
        <dbReference type="EMBL" id="CAG9623618.1"/>
    </source>
</evidence>
<dbReference type="Gene3D" id="3.50.50.60">
    <property type="entry name" value="FAD/NAD(P)-binding domain"/>
    <property type="match status" value="1"/>
</dbReference>
<evidence type="ECO:0008006" key="3">
    <source>
        <dbReference type="Google" id="ProtNLM"/>
    </source>
</evidence>
<sequence length="179" mass="20112">MQIAIELAEVSKTTLAVRRPVQLIRQRFFGKDLHFWIRVIGIDTFPFWRLGKKPPISNAVANLNCYEEQLEAGEPNQKTMFISLYDYGVIWSDGTKEQVDTVIYATGYRNNLDYLSNLGGLDSEGKPLQIAGISTSVPGLYYVGLEGQRTFASATLRGVGPDAKFIVRKLRKYLQSTIS</sequence>
<proteinExistence type="predicted"/>
<keyword evidence="2" id="KW-1185">Reference proteome</keyword>
<protein>
    <recommendedName>
        <fullName evidence="3">Monooxygenase</fullName>
    </recommendedName>
</protein>
<dbReference type="Proteomes" id="UP000789833">
    <property type="component" value="Unassembled WGS sequence"/>
</dbReference>
<dbReference type="EMBL" id="CAKJTJ010000058">
    <property type="protein sequence ID" value="CAG9623618.1"/>
    <property type="molecule type" value="Genomic_DNA"/>
</dbReference>
<gene>
    <name evidence="1" type="ORF">BACCIP111883_04436</name>
</gene>
<reference evidence="1 2" key="1">
    <citation type="submission" date="2021-10" db="EMBL/GenBank/DDBJ databases">
        <authorList>
            <person name="Criscuolo A."/>
        </authorList>
    </citation>
    <scope>NUCLEOTIDE SEQUENCE [LARGE SCALE GENOMIC DNA]</scope>
    <source>
        <strain evidence="2">CIP 111883</strain>
    </source>
</reference>
<name>A0ABN8AKD8_9BACI</name>
<dbReference type="InterPro" id="IPR036188">
    <property type="entry name" value="FAD/NAD-bd_sf"/>
</dbReference>